<name>A0ABU1RQG5_9GAMM</name>
<evidence type="ECO:0000313" key="1">
    <source>
        <dbReference type="EMBL" id="MDR6841013.1"/>
    </source>
</evidence>
<proteinExistence type="predicted"/>
<accession>A0ABU1RQG5</accession>
<gene>
    <name evidence="1" type="ORF">J2W94_001277</name>
</gene>
<dbReference type="InterPro" id="IPR018697">
    <property type="entry name" value="DUF2199"/>
</dbReference>
<dbReference type="RefSeq" id="WP_310091256.1">
    <property type="nucleotide sequence ID" value="NZ_JAVDTT010000001.1"/>
</dbReference>
<dbReference type="Pfam" id="PF09965">
    <property type="entry name" value="DUF2199"/>
    <property type="match status" value="1"/>
</dbReference>
<evidence type="ECO:0000313" key="2">
    <source>
        <dbReference type="Proteomes" id="UP001254759"/>
    </source>
</evidence>
<comment type="caution">
    <text evidence="1">The sequence shown here is derived from an EMBL/GenBank/DDBJ whole genome shotgun (WGS) entry which is preliminary data.</text>
</comment>
<dbReference type="EMBL" id="JAVDTT010000001">
    <property type="protein sequence ID" value="MDR6841013.1"/>
    <property type="molecule type" value="Genomic_DNA"/>
</dbReference>
<dbReference type="Proteomes" id="UP001254759">
    <property type="component" value="Unassembled WGS sequence"/>
</dbReference>
<keyword evidence="2" id="KW-1185">Reference proteome</keyword>
<organism evidence="1 2">
    <name type="scientific">Pseudoxanthomonas sacheonensis</name>
    <dbReference type="NCBI Taxonomy" id="443615"/>
    <lineage>
        <taxon>Bacteria</taxon>
        <taxon>Pseudomonadati</taxon>
        <taxon>Pseudomonadota</taxon>
        <taxon>Gammaproteobacteria</taxon>
        <taxon>Lysobacterales</taxon>
        <taxon>Lysobacteraceae</taxon>
        <taxon>Pseudoxanthomonas</taxon>
    </lineage>
</organism>
<sequence>MTDQSYVCSSCGKTHEGLPTDWGFMLPDEVFELSYLDKYRRTRSNTDLCSLDESRFFIRGLLRIPFTHQEGEFAWGVWAEVPKATHDFYLDNYSNELAQGIKAVGSLANTIPGFPEITGKALEIEFQNAKSRPFFAFPGSAEHELAADQRDGIGRNRHHQFLELCGHFDESDA</sequence>
<evidence type="ECO:0008006" key="3">
    <source>
        <dbReference type="Google" id="ProtNLM"/>
    </source>
</evidence>
<reference evidence="1 2" key="1">
    <citation type="submission" date="2023-07" db="EMBL/GenBank/DDBJ databases">
        <title>Sorghum-associated microbial communities from plants grown in Nebraska, USA.</title>
        <authorList>
            <person name="Schachtman D."/>
        </authorList>
    </citation>
    <scope>NUCLEOTIDE SEQUENCE [LARGE SCALE GENOMIC DNA]</scope>
    <source>
        <strain evidence="1 2">BE107</strain>
    </source>
</reference>
<protein>
    <recommendedName>
        <fullName evidence="3">DUF2199 domain-containing protein</fullName>
    </recommendedName>
</protein>